<dbReference type="Gene3D" id="3.40.190.100">
    <property type="entry name" value="Glycine betaine-binding periplasmic protein, domain 2"/>
    <property type="match status" value="1"/>
</dbReference>
<evidence type="ECO:0000313" key="8">
    <source>
        <dbReference type="Proteomes" id="UP000006242"/>
    </source>
</evidence>
<keyword evidence="2" id="KW-0813">Transport</keyword>
<proteinExistence type="predicted"/>
<dbReference type="RefSeq" id="WP_021031887.1">
    <property type="nucleotide sequence ID" value="NZ_AFNV02000029.1"/>
</dbReference>
<keyword evidence="3" id="KW-1003">Cell membrane</keyword>
<dbReference type="STRING" id="1033802.SSPSH_003446"/>
<dbReference type="SUPFAM" id="SSF53850">
    <property type="entry name" value="Periplasmic binding protein-like II"/>
    <property type="match status" value="1"/>
</dbReference>
<dbReference type="CDD" id="cd13639">
    <property type="entry name" value="PBP2_OpuAC_like"/>
    <property type="match status" value="1"/>
</dbReference>
<feature type="signal peptide" evidence="5">
    <location>
        <begin position="1"/>
        <end position="25"/>
    </location>
</feature>
<dbReference type="OrthoDB" id="9787902at2"/>
<dbReference type="AlphaFoldDB" id="U2EH92"/>
<dbReference type="Pfam" id="PF04069">
    <property type="entry name" value="OpuAC"/>
    <property type="match status" value="1"/>
</dbReference>
<feature type="domain" description="ABC-type glycine betaine transport system substrate-binding" evidence="6">
    <location>
        <begin position="30"/>
        <end position="278"/>
    </location>
</feature>
<dbReference type="GO" id="GO:0005275">
    <property type="term" value="F:amine transmembrane transporter activity"/>
    <property type="evidence" value="ECO:0007669"/>
    <property type="project" value="TreeGrafter"/>
</dbReference>
<reference evidence="7 8" key="1">
    <citation type="journal article" date="2011" name="J. Bacteriol.">
        <title>Genome sequence of Salinisphaera shabanensis, a gammaproteobacterium from the harsh, variable environment of the brine-seawater interface of the Shaban Deep in the Red Sea.</title>
        <authorList>
            <person name="Antunes A."/>
            <person name="Alam I."/>
            <person name="Bajic V.B."/>
            <person name="Stingl U."/>
        </authorList>
    </citation>
    <scope>NUCLEOTIDE SEQUENCE [LARGE SCALE GENOMIC DNA]</scope>
    <source>
        <strain evidence="7 8">E1L3A</strain>
    </source>
</reference>
<organism evidence="7 8">
    <name type="scientific">Salinisphaera shabanensis E1L3A</name>
    <dbReference type="NCBI Taxonomy" id="1033802"/>
    <lineage>
        <taxon>Bacteria</taxon>
        <taxon>Pseudomonadati</taxon>
        <taxon>Pseudomonadota</taxon>
        <taxon>Gammaproteobacteria</taxon>
        <taxon>Salinisphaerales</taxon>
        <taxon>Salinisphaeraceae</taxon>
        <taxon>Salinisphaera</taxon>
    </lineage>
</organism>
<dbReference type="EMBL" id="AFNV02000029">
    <property type="protein sequence ID" value="ERJ17762.1"/>
    <property type="molecule type" value="Genomic_DNA"/>
</dbReference>
<evidence type="ECO:0000259" key="6">
    <source>
        <dbReference type="Pfam" id="PF04069"/>
    </source>
</evidence>
<dbReference type="InterPro" id="IPR007210">
    <property type="entry name" value="ABC_Gly_betaine_transp_sub-bd"/>
</dbReference>
<dbReference type="PANTHER" id="PTHR47737">
    <property type="entry name" value="GLYCINE BETAINE/PROLINE BETAINE TRANSPORT SYSTEM PERMEASE PROTEIN PROW"/>
    <property type="match status" value="1"/>
</dbReference>
<dbReference type="PANTHER" id="PTHR47737:SF1">
    <property type="entry name" value="GLYCINE BETAINE_PROLINE BETAINE TRANSPORT SYSTEM PERMEASE PROTEIN PROW"/>
    <property type="match status" value="1"/>
</dbReference>
<dbReference type="GO" id="GO:0015226">
    <property type="term" value="F:carnitine transmembrane transporter activity"/>
    <property type="evidence" value="ECO:0007669"/>
    <property type="project" value="TreeGrafter"/>
</dbReference>
<dbReference type="GO" id="GO:0015871">
    <property type="term" value="P:choline transport"/>
    <property type="evidence" value="ECO:0007669"/>
    <property type="project" value="TreeGrafter"/>
</dbReference>
<feature type="chain" id="PRO_5004626830" evidence="5">
    <location>
        <begin position="26"/>
        <end position="298"/>
    </location>
</feature>
<keyword evidence="5" id="KW-0732">Signal</keyword>
<evidence type="ECO:0000313" key="7">
    <source>
        <dbReference type="EMBL" id="ERJ17762.1"/>
    </source>
</evidence>
<evidence type="ECO:0000256" key="3">
    <source>
        <dbReference type="ARBA" id="ARBA00022475"/>
    </source>
</evidence>
<keyword evidence="4" id="KW-0472">Membrane</keyword>
<dbReference type="GO" id="GO:0043190">
    <property type="term" value="C:ATP-binding cassette (ABC) transporter complex"/>
    <property type="evidence" value="ECO:0007669"/>
    <property type="project" value="InterPro"/>
</dbReference>
<gene>
    <name evidence="7" type="ORF">SSPSH_003446</name>
</gene>
<protein>
    <submittedName>
        <fullName evidence="7">Glycine-betaine-L-proline ABC transporter periplasmic-binding protein</fullName>
    </submittedName>
</protein>
<dbReference type="eggNOG" id="COG2113">
    <property type="taxonomic scope" value="Bacteria"/>
</dbReference>
<comment type="caution">
    <text evidence="7">The sequence shown here is derived from an EMBL/GenBank/DDBJ whole genome shotgun (WGS) entry which is preliminary data.</text>
</comment>
<evidence type="ECO:0000256" key="2">
    <source>
        <dbReference type="ARBA" id="ARBA00022448"/>
    </source>
</evidence>
<keyword evidence="8" id="KW-1185">Reference proteome</keyword>
<sequence>MKRLSCFLMTAIIAVSVIPVGAAMAAQPEPIRIYVDEYAEGQVMSHVAKSVIESEYDVPVELKTVAVGPAFLGVANDERSLFLVAWLPRTHGDYMDRVGDKVDNLGELFDGARLGWAVPSYVPEDQLASIADMTKPDVVDKLGGEIQGISAGAGLMQVSKETIEGYDLDDDYRLITASSAAMTAALKRAIDNKEWIVVTAWSPHWMWERFDLRYLDDPKGVLGDREHVDAIASKGLAESEPEVHAMLKRMHYTLDQINTALVNAEQTSYEQAAQTFIDEHPDVIADWTAGESKQAAAN</sequence>
<evidence type="ECO:0000256" key="1">
    <source>
        <dbReference type="ARBA" id="ARBA00004236"/>
    </source>
</evidence>
<name>U2EH92_9GAMM</name>
<dbReference type="Proteomes" id="UP000006242">
    <property type="component" value="Unassembled WGS sequence"/>
</dbReference>
<dbReference type="Gene3D" id="3.40.190.10">
    <property type="entry name" value="Periplasmic binding protein-like II"/>
    <property type="match status" value="1"/>
</dbReference>
<reference evidence="7 8" key="2">
    <citation type="journal article" date="2013" name="PLoS ONE">
        <title>INDIGO - INtegrated Data Warehouse of MIcrobial GenOmes with Examples from the Red Sea Extremophiles.</title>
        <authorList>
            <person name="Alam I."/>
            <person name="Antunes A."/>
            <person name="Kamau A.A."/>
            <person name="Ba Alawi W."/>
            <person name="Kalkatawi M."/>
            <person name="Stingl U."/>
            <person name="Bajic V.B."/>
        </authorList>
    </citation>
    <scope>NUCLEOTIDE SEQUENCE [LARGE SCALE GENOMIC DNA]</scope>
    <source>
        <strain evidence="7 8">E1L3A</strain>
    </source>
</reference>
<accession>U2EH92</accession>
<evidence type="ECO:0000256" key="4">
    <source>
        <dbReference type="ARBA" id="ARBA00023136"/>
    </source>
</evidence>
<comment type="subcellular location">
    <subcellularLocation>
        <location evidence="1">Cell membrane</location>
    </subcellularLocation>
</comment>
<evidence type="ECO:0000256" key="5">
    <source>
        <dbReference type="SAM" id="SignalP"/>
    </source>
</evidence>
<dbReference type="GO" id="GO:0031460">
    <property type="term" value="P:glycine betaine transport"/>
    <property type="evidence" value="ECO:0007669"/>
    <property type="project" value="TreeGrafter"/>
</dbReference>